<name>A0AAF0R0L8_SOLVR</name>
<keyword evidence="2" id="KW-1185">Reference proteome</keyword>
<protein>
    <submittedName>
        <fullName evidence="1">Uncharacterized protein</fullName>
    </submittedName>
</protein>
<dbReference type="Proteomes" id="UP001234989">
    <property type="component" value="Chromosome 6"/>
</dbReference>
<sequence length="50" mass="6058">MRCFNRFISNSLYHHSRTISTYQTPYVHSQFHSPRFKKFLKPISTALLNR</sequence>
<gene>
    <name evidence="1" type="ORF">MTR67_027389</name>
</gene>
<evidence type="ECO:0000313" key="1">
    <source>
        <dbReference type="EMBL" id="WMV34004.1"/>
    </source>
</evidence>
<dbReference type="AlphaFoldDB" id="A0AAF0R0L8"/>
<evidence type="ECO:0000313" key="2">
    <source>
        <dbReference type="Proteomes" id="UP001234989"/>
    </source>
</evidence>
<dbReference type="EMBL" id="CP133617">
    <property type="protein sequence ID" value="WMV34004.1"/>
    <property type="molecule type" value="Genomic_DNA"/>
</dbReference>
<reference evidence="1" key="1">
    <citation type="submission" date="2023-08" db="EMBL/GenBank/DDBJ databases">
        <title>A de novo genome assembly of Solanum verrucosum Schlechtendal, a Mexican diploid species geographically isolated from the other diploid A-genome species in potato relatives.</title>
        <authorList>
            <person name="Hosaka K."/>
        </authorList>
    </citation>
    <scope>NUCLEOTIDE SEQUENCE</scope>
    <source>
        <tissue evidence="1">Young leaves</tissue>
    </source>
</reference>
<accession>A0AAF0R0L8</accession>
<organism evidence="1 2">
    <name type="scientific">Solanum verrucosum</name>
    <dbReference type="NCBI Taxonomy" id="315347"/>
    <lineage>
        <taxon>Eukaryota</taxon>
        <taxon>Viridiplantae</taxon>
        <taxon>Streptophyta</taxon>
        <taxon>Embryophyta</taxon>
        <taxon>Tracheophyta</taxon>
        <taxon>Spermatophyta</taxon>
        <taxon>Magnoliopsida</taxon>
        <taxon>eudicotyledons</taxon>
        <taxon>Gunneridae</taxon>
        <taxon>Pentapetalae</taxon>
        <taxon>asterids</taxon>
        <taxon>lamiids</taxon>
        <taxon>Solanales</taxon>
        <taxon>Solanaceae</taxon>
        <taxon>Solanoideae</taxon>
        <taxon>Solaneae</taxon>
        <taxon>Solanum</taxon>
    </lineage>
</organism>
<proteinExistence type="predicted"/>